<keyword evidence="8" id="KW-0406">Ion transport</keyword>
<dbReference type="AlphaFoldDB" id="A0A7W7VIP3"/>
<keyword evidence="11" id="KW-0066">ATP synthesis</keyword>
<dbReference type="SUPFAM" id="SSF81573">
    <property type="entry name" value="F1F0 ATP synthase subunit B, membrane domain"/>
    <property type="match status" value="1"/>
</dbReference>
<keyword evidence="15" id="KW-1185">Reference proteome</keyword>
<evidence type="ECO:0000256" key="5">
    <source>
        <dbReference type="ARBA" id="ARBA00022448"/>
    </source>
</evidence>
<evidence type="ECO:0000256" key="10">
    <source>
        <dbReference type="ARBA" id="ARBA00023306"/>
    </source>
</evidence>
<evidence type="ECO:0000256" key="4">
    <source>
        <dbReference type="ARBA" id="ARBA00018787"/>
    </source>
</evidence>
<dbReference type="InterPro" id="IPR019933">
    <property type="entry name" value="DivIVA_domain"/>
</dbReference>
<evidence type="ECO:0000313" key="15">
    <source>
        <dbReference type="Proteomes" id="UP000520767"/>
    </source>
</evidence>
<comment type="subcellular location">
    <subcellularLocation>
        <location evidence="1">Cell membrane</location>
        <topology evidence="1">Single-pass membrane protein</topology>
    </subcellularLocation>
    <subcellularLocation>
        <location evidence="2">Cytoplasm</location>
    </subcellularLocation>
</comment>
<gene>
    <name evidence="14" type="ORF">FHR82_007938</name>
</gene>
<evidence type="ECO:0000256" key="12">
    <source>
        <dbReference type="ARBA" id="ARBA00025830"/>
    </source>
</evidence>
<name>A0A7W7VIP3_9PSEU</name>
<dbReference type="EMBL" id="JACHJQ010000010">
    <property type="protein sequence ID" value="MBB4911668.1"/>
    <property type="molecule type" value="Genomic_DNA"/>
</dbReference>
<evidence type="ECO:0000256" key="2">
    <source>
        <dbReference type="ARBA" id="ARBA00004496"/>
    </source>
</evidence>
<protein>
    <recommendedName>
        <fullName evidence="4">Cell wall synthesis protein Wag31</fullName>
    </recommendedName>
    <alternativeName>
        <fullName evidence="13">Antigen 84</fullName>
    </alternativeName>
</protein>
<dbReference type="Gene3D" id="1.20.5.620">
    <property type="entry name" value="F1F0 ATP synthase subunit B, membrane domain"/>
    <property type="match status" value="1"/>
</dbReference>
<comment type="caution">
    <text evidence="14">The sequence shown here is derived from an EMBL/GenBank/DDBJ whole genome shotgun (WGS) entry which is preliminary data.</text>
</comment>
<dbReference type="PANTHER" id="PTHR35794:SF2">
    <property type="entry name" value="CELL DIVISION PROTEIN DIVIVA"/>
    <property type="match status" value="1"/>
</dbReference>
<dbReference type="GO" id="GO:0005886">
    <property type="term" value="C:plasma membrane"/>
    <property type="evidence" value="ECO:0007669"/>
    <property type="project" value="UniProtKB-SubCell"/>
</dbReference>
<evidence type="ECO:0000256" key="1">
    <source>
        <dbReference type="ARBA" id="ARBA00004162"/>
    </source>
</evidence>
<dbReference type="InterPro" id="IPR007793">
    <property type="entry name" value="DivIVA_fam"/>
</dbReference>
<dbReference type="Proteomes" id="UP000520767">
    <property type="component" value="Unassembled WGS sequence"/>
</dbReference>
<keyword evidence="7" id="KW-0132">Cell division</keyword>
<evidence type="ECO:0000313" key="14">
    <source>
        <dbReference type="EMBL" id="MBB4911668.1"/>
    </source>
</evidence>
<keyword evidence="9" id="KW-0175">Coiled coil</keyword>
<keyword evidence="6" id="KW-0963">Cytoplasm</keyword>
<organism evidence="14 15">
    <name type="scientific">Actinophytocola algeriensis</name>
    <dbReference type="NCBI Taxonomy" id="1768010"/>
    <lineage>
        <taxon>Bacteria</taxon>
        <taxon>Bacillati</taxon>
        <taxon>Actinomycetota</taxon>
        <taxon>Actinomycetes</taxon>
        <taxon>Pseudonocardiales</taxon>
        <taxon>Pseudonocardiaceae</taxon>
    </lineage>
</organism>
<evidence type="ECO:0000256" key="13">
    <source>
        <dbReference type="ARBA" id="ARBA00031737"/>
    </source>
</evidence>
<evidence type="ECO:0000256" key="7">
    <source>
        <dbReference type="ARBA" id="ARBA00022618"/>
    </source>
</evidence>
<evidence type="ECO:0000256" key="8">
    <source>
        <dbReference type="ARBA" id="ARBA00022781"/>
    </source>
</evidence>
<keyword evidence="5" id="KW-0813">Transport</keyword>
<dbReference type="GO" id="GO:0005737">
    <property type="term" value="C:cytoplasm"/>
    <property type="evidence" value="ECO:0007669"/>
    <property type="project" value="UniProtKB-SubCell"/>
</dbReference>
<dbReference type="GO" id="GO:0006754">
    <property type="term" value="P:ATP biosynthetic process"/>
    <property type="evidence" value="ECO:0007669"/>
    <property type="project" value="UniProtKB-KW"/>
</dbReference>
<comment type="subunit">
    <text evidence="12">F-type ATPases have 2 components, F(1) - the catalytic core - and F(0) - the membrane proton channel. F(1) has five subunits: alpha(3), beta(3), gamma(1), delta(1), epsilon(1). F(0) has three main subunits: a(1), b(2) and c(10-14). The alpha and beta chains form an alternating ring which encloses part of the gamma chain. F(1) is attached to F(0) by a central stalk formed by the gamma and epsilon chains, while a peripheral stalk is formed by the delta and b chains.</text>
</comment>
<accession>A0A7W7VIP3</accession>
<dbReference type="GO" id="GO:1902600">
    <property type="term" value="P:proton transmembrane transport"/>
    <property type="evidence" value="ECO:0007669"/>
    <property type="project" value="UniProtKB-KW"/>
</dbReference>
<reference evidence="14 15" key="1">
    <citation type="submission" date="2020-08" db="EMBL/GenBank/DDBJ databases">
        <title>Genomic Encyclopedia of Type Strains, Phase III (KMG-III): the genomes of soil and plant-associated and newly described type strains.</title>
        <authorList>
            <person name="Whitman W."/>
        </authorList>
    </citation>
    <scope>NUCLEOTIDE SEQUENCE [LARGE SCALE GENOMIC DNA]</scope>
    <source>
        <strain evidence="14 15">CECT 8960</strain>
    </source>
</reference>
<dbReference type="Gene3D" id="6.10.250.660">
    <property type="match status" value="1"/>
</dbReference>
<dbReference type="RefSeq" id="WP_184815670.1">
    <property type="nucleotide sequence ID" value="NZ_JACHJQ010000010.1"/>
</dbReference>
<dbReference type="GO" id="GO:0051301">
    <property type="term" value="P:cell division"/>
    <property type="evidence" value="ECO:0007669"/>
    <property type="project" value="UniProtKB-KW"/>
</dbReference>
<evidence type="ECO:0000256" key="11">
    <source>
        <dbReference type="ARBA" id="ARBA00023310"/>
    </source>
</evidence>
<dbReference type="NCBIfam" id="TIGR03544">
    <property type="entry name" value="DivI1A_domain"/>
    <property type="match status" value="1"/>
</dbReference>
<evidence type="ECO:0000256" key="9">
    <source>
        <dbReference type="ARBA" id="ARBA00023054"/>
    </source>
</evidence>
<dbReference type="Pfam" id="PF05103">
    <property type="entry name" value="DivIVA"/>
    <property type="match status" value="1"/>
</dbReference>
<evidence type="ECO:0000256" key="3">
    <source>
        <dbReference type="ARBA" id="ARBA00009008"/>
    </source>
</evidence>
<keyword evidence="8" id="KW-0375">Hydrogen ion transport</keyword>
<sequence length="177" mass="19580">MTELTPDDVREVVFDHAPMFHRGYDEAQVDEFLDRVETAMIALQGQIVQKQQVVDQTALRTTDPHGSSPATGREHRALADQIITDARRQADQIVENARVAAKRVVEEARAEAFRLVANASRQIVSANTGTQMAIGRDDELTAVVAEIGDRIAQIRDALSGEVSYLFEVIDQVNSTNH</sequence>
<proteinExistence type="inferred from homology"/>
<dbReference type="InterPro" id="IPR028987">
    <property type="entry name" value="ATP_synth_B-like_membr_sf"/>
</dbReference>
<comment type="similarity">
    <text evidence="3">Belongs to the DivIVA family.</text>
</comment>
<keyword evidence="10" id="KW-0131">Cell cycle</keyword>
<evidence type="ECO:0000256" key="6">
    <source>
        <dbReference type="ARBA" id="ARBA00022490"/>
    </source>
</evidence>
<dbReference type="PANTHER" id="PTHR35794">
    <property type="entry name" value="CELL DIVISION PROTEIN DIVIVA"/>
    <property type="match status" value="1"/>
</dbReference>